<dbReference type="Proteomes" id="UP000054217">
    <property type="component" value="Unassembled WGS sequence"/>
</dbReference>
<reference evidence="1 2" key="1">
    <citation type="submission" date="2014-04" db="EMBL/GenBank/DDBJ databases">
        <authorList>
            <consortium name="DOE Joint Genome Institute"/>
            <person name="Kuo A."/>
            <person name="Kohler A."/>
            <person name="Costa M.D."/>
            <person name="Nagy L.G."/>
            <person name="Floudas D."/>
            <person name="Copeland A."/>
            <person name="Barry K.W."/>
            <person name="Cichocki N."/>
            <person name="Veneault-Fourrey C."/>
            <person name="LaButti K."/>
            <person name="Lindquist E.A."/>
            <person name="Lipzen A."/>
            <person name="Lundell T."/>
            <person name="Morin E."/>
            <person name="Murat C."/>
            <person name="Sun H."/>
            <person name="Tunlid A."/>
            <person name="Henrissat B."/>
            <person name="Grigoriev I.V."/>
            <person name="Hibbett D.S."/>
            <person name="Martin F."/>
            <person name="Nordberg H.P."/>
            <person name="Cantor M.N."/>
            <person name="Hua S.X."/>
        </authorList>
    </citation>
    <scope>NUCLEOTIDE SEQUENCE [LARGE SCALE GENOMIC DNA]</scope>
    <source>
        <strain evidence="1 2">Marx 270</strain>
    </source>
</reference>
<evidence type="ECO:0000313" key="1">
    <source>
        <dbReference type="EMBL" id="KIN99364.1"/>
    </source>
</evidence>
<protein>
    <submittedName>
        <fullName evidence="1">Uncharacterized protein</fullName>
    </submittedName>
</protein>
<keyword evidence="2" id="KW-1185">Reference proteome</keyword>
<gene>
    <name evidence="1" type="ORF">M404DRAFT_812625</name>
</gene>
<dbReference type="EMBL" id="KN832005">
    <property type="protein sequence ID" value="KIN99364.1"/>
    <property type="molecule type" value="Genomic_DNA"/>
</dbReference>
<sequence length="69" mass="7671">MIAYRVEALTLMWFSFSVPPTCVPNSNICFQGIPPTYSASRIQLSETCKDSCAWVAGRRTSGHIESFPL</sequence>
<reference evidence="2" key="2">
    <citation type="submission" date="2015-01" db="EMBL/GenBank/DDBJ databases">
        <title>Evolutionary Origins and Diversification of the Mycorrhizal Mutualists.</title>
        <authorList>
            <consortium name="DOE Joint Genome Institute"/>
            <consortium name="Mycorrhizal Genomics Consortium"/>
            <person name="Kohler A."/>
            <person name="Kuo A."/>
            <person name="Nagy L.G."/>
            <person name="Floudas D."/>
            <person name="Copeland A."/>
            <person name="Barry K.W."/>
            <person name="Cichocki N."/>
            <person name="Veneault-Fourrey C."/>
            <person name="LaButti K."/>
            <person name="Lindquist E.A."/>
            <person name="Lipzen A."/>
            <person name="Lundell T."/>
            <person name="Morin E."/>
            <person name="Murat C."/>
            <person name="Riley R."/>
            <person name="Ohm R."/>
            <person name="Sun H."/>
            <person name="Tunlid A."/>
            <person name="Henrissat B."/>
            <person name="Grigoriev I.V."/>
            <person name="Hibbett D.S."/>
            <person name="Martin F."/>
        </authorList>
    </citation>
    <scope>NUCLEOTIDE SEQUENCE [LARGE SCALE GENOMIC DNA]</scope>
    <source>
        <strain evidence="2">Marx 270</strain>
    </source>
</reference>
<dbReference type="HOGENOM" id="CLU_2776981_0_0_1"/>
<dbReference type="InParanoid" id="A0A0C3NE52"/>
<dbReference type="AlphaFoldDB" id="A0A0C3NE52"/>
<proteinExistence type="predicted"/>
<evidence type="ECO:0000313" key="2">
    <source>
        <dbReference type="Proteomes" id="UP000054217"/>
    </source>
</evidence>
<accession>A0A0C3NE52</accession>
<organism evidence="1 2">
    <name type="scientific">Pisolithus tinctorius Marx 270</name>
    <dbReference type="NCBI Taxonomy" id="870435"/>
    <lineage>
        <taxon>Eukaryota</taxon>
        <taxon>Fungi</taxon>
        <taxon>Dikarya</taxon>
        <taxon>Basidiomycota</taxon>
        <taxon>Agaricomycotina</taxon>
        <taxon>Agaricomycetes</taxon>
        <taxon>Agaricomycetidae</taxon>
        <taxon>Boletales</taxon>
        <taxon>Sclerodermatineae</taxon>
        <taxon>Pisolithaceae</taxon>
        <taxon>Pisolithus</taxon>
    </lineage>
</organism>
<name>A0A0C3NE52_PISTI</name>